<accession>A0A2J5QBQ1</accession>
<comment type="caution">
    <text evidence="2">The sequence shown here is derived from an EMBL/GenBank/DDBJ whole genome shotgun (WGS) entry which is preliminary data.</text>
</comment>
<reference evidence="2 3" key="2">
    <citation type="submission" date="2018-01" db="EMBL/GenBank/DDBJ databases">
        <title>Genomic study of Klebsiella pneumoniae.</title>
        <authorList>
            <person name="Yang Y."/>
            <person name="Bicalho R."/>
        </authorList>
    </citation>
    <scope>NUCLEOTIDE SEQUENCE [LARGE SCALE GENOMIC DNA]</scope>
    <source>
        <strain evidence="2 3">A10</strain>
    </source>
</reference>
<organism evidence="2 3">
    <name type="scientific">Klebsiella michiganensis</name>
    <dbReference type="NCBI Taxonomy" id="1134687"/>
    <lineage>
        <taxon>Bacteria</taxon>
        <taxon>Pseudomonadati</taxon>
        <taxon>Pseudomonadota</taxon>
        <taxon>Gammaproteobacteria</taxon>
        <taxon>Enterobacterales</taxon>
        <taxon>Enterobacteriaceae</taxon>
        <taxon>Klebsiella/Raoultella group</taxon>
        <taxon>Klebsiella</taxon>
    </lineage>
</organism>
<sequence>MNSYNSHTALSVLSYVLITIVSTILLMEMYGPDIIKYQLSHSMFFSYLNALKYSGFPQWDVLLPLTTFLLCLTGGLFCTWFCGFLLKGGDAVLYALRCLTSGALKSLRTRLSA</sequence>
<keyword evidence="1" id="KW-0472">Membrane</keyword>
<evidence type="ECO:0000256" key="1">
    <source>
        <dbReference type="SAM" id="Phobius"/>
    </source>
</evidence>
<dbReference type="EMBL" id="PIDR01000002">
    <property type="protein sequence ID" value="PLO75642.1"/>
    <property type="molecule type" value="Genomic_DNA"/>
</dbReference>
<dbReference type="AlphaFoldDB" id="A0A2J5QBQ1"/>
<keyword evidence="1" id="KW-1133">Transmembrane helix</keyword>
<keyword evidence="1" id="KW-0812">Transmembrane</keyword>
<protein>
    <submittedName>
        <fullName evidence="2">Uncharacterized protein</fullName>
    </submittedName>
</protein>
<reference evidence="2 3" key="1">
    <citation type="submission" date="2017-11" db="EMBL/GenBank/DDBJ databases">
        <authorList>
            <person name="Han C.G."/>
        </authorList>
    </citation>
    <scope>NUCLEOTIDE SEQUENCE [LARGE SCALE GENOMIC DNA]</scope>
    <source>
        <strain evidence="2 3">A10</strain>
    </source>
</reference>
<evidence type="ECO:0000313" key="2">
    <source>
        <dbReference type="EMBL" id="PLO75642.1"/>
    </source>
</evidence>
<gene>
    <name evidence="2" type="ORF">CWN49_00530</name>
</gene>
<feature type="transmembrane region" description="Helical" evidence="1">
    <location>
        <begin position="12"/>
        <end position="30"/>
    </location>
</feature>
<name>A0A2J5QBQ1_9ENTR</name>
<dbReference type="Proteomes" id="UP000234667">
    <property type="component" value="Unassembled WGS sequence"/>
</dbReference>
<feature type="transmembrane region" description="Helical" evidence="1">
    <location>
        <begin position="61"/>
        <end position="86"/>
    </location>
</feature>
<evidence type="ECO:0000313" key="3">
    <source>
        <dbReference type="Proteomes" id="UP000234667"/>
    </source>
</evidence>
<proteinExistence type="predicted"/>